<protein>
    <submittedName>
        <fullName evidence="2">Uncharacterized protein</fullName>
    </submittedName>
</protein>
<accession>A0ABZ2BYM6</accession>
<feature type="transmembrane region" description="Helical" evidence="1">
    <location>
        <begin position="20"/>
        <end position="44"/>
    </location>
</feature>
<keyword evidence="1" id="KW-0472">Membrane</keyword>
<evidence type="ECO:0000313" key="3">
    <source>
        <dbReference type="Proteomes" id="UP001318682"/>
    </source>
</evidence>
<evidence type="ECO:0000313" key="2">
    <source>
        <dbReference type="EMBL" id="WVX51185.1"/>
    </source>
</evidence>
<evidence type="ECO:0000256" key="1">
    <source>
        <dbReference type="SAM" id="Phobius"/>
    </source>
</evidence>
<proteinExistence type="predicted"/>
<organism evidence="2 3">
    <name type="scientific">Roseobacter fucihabitans</name>
    <dbReference type="NCBI Taxonomy" id="1537242"/>
    <lineage>
        <taxon>Bacteria</taxon>
        <taxon>Pseudomonadati</taxon>
        <taxon>Pseudomonadota</taxon>
        <taxon>Alphaproteobacteria</taxon>
        <taxon>Rhodobacterales</taxon>
        <taxon>Roseobacteraceae</taxon>
        <taxon>Roseobacter</taxon>
    </lineage>
</organism>
<keyword evidence="1" id="KW-1133">Transmembrane helix</keyword>
<dbReference type="Proteomes" id="UP001318682">
    <property type="component" value="Chromosome"/>
</dbReference>
<reference evidence="3" key="1">
    <citation type="submission" date="2024-01" db="EMBL/GenBank/DDBJ databases">
        <title>Roseobacter fucihabitans sp. nov., isolated from the brown alga Fucus spiralis.</title>
        <authorList>
            <person name="Hahnke S."/>
            <person name="Berger M."/>
            <person name="Schlingloff A."/>
            <person name="Athale I."/>
            <person name="Neumann-Schaal M."/>
            <person name="Adenaya A."/>
            <person name="Poehlein A."/>
            <person name="Daniel R."/>
            <person name="Pertersen J."/>
            <person name="Brinkhoff T."/>
        </authorList>
    </citation>
    <scope>NUCLEOTIDE SEQUENCE [LARGE SCALE GENOMIC DNA]</scope>
    <source>
        <strain evidence="3">B14</strain>
    </source>
</reference>
<dbReference type="EMBL" id="CP143423">
    <property type="protein sequence ID" value="WVX51185.1"/>
    <property type="molecule type" value="Genomic_DNA"/>
</dbReference>
<gene>
    <name evidence="2" type="ORF">ROLI_042860</name>
</gene>
<name>A0ABZ2BYM6_9RHOB</name>
<sequence length="46" mass="5102">MFHFFSQPHRDDVLFGFGNVLGDLTGVFMVLTGDFAGIGIWAAFHL</sequence>
<keyword evidence="3" id="KW-1185">Reference proteome</keyword>
<keyword evidence="1" id="KW-0812">Transmembrane</keyword>